<dbReference type="AlphaFoldDB" id="A0A1G1WKP0"/>
<sequence length="130" mass="14910">MPLSDYRPEKKQLLFYALDTVTLLFSLVVAIAVGNQFQPNPVGFLVTFVGSRYLLYWLWFHSISKLAVPWLRLSIHTIILTIAIPVFTAIVAFLFPLVSTSVFLLIVAPIVTLISSWVLHRWYKLVQFKT</sequence>
<keyword evidence="1" id="KW-0812">Transmembrane</keyword>
<evidence type="ECO:0000256" key="1">
    <source>
        <dbReference type="SAM" id="Phobius"/>
    </source>
</evidence>
<feature type="transmembrane region" description="Helical" evidence="1">
    <location>
        <begin position="71"/>
        <end position="95"/>
    </location>
</feature>
<reference evidence="2 3" key="1">
    <citation type="journal article" date="2016" name="Nat. Commun.">
        <title>Thousands of microbial genomes shed light on interconnected biogeochemical processes in an aquifer system.</title>
        <authorList>
            <person name="Anantharaman K."/>
            <person name="Brown C.T."/>
            <person name="Hug L.A."/>
            <person name="Sharon I."/>
            <person name="Castelle C.J."/>
            <person name="Probst A.J."/>
            <person name="Thomas B.C."/>
            <person name="Singh A."/>
            <person name="Wilkins M.J."/>
            <person name="Karaoz U."/>
            <person name="Brodie E.L."/>
            <person name="Williams K.H."/>
            <person name="Hubbard S.S."/>
            <person name="Banfield J.F."/>
        </authorList>
    </citation>
    <scope>NUCLEOTIDE SEQUENCE [LARGE SCALE GENOMIC DNA]</scope>
</reference>
<keyword evidence="1" id="KW-1133">Transmembrane helix</keyword>
<evidence type="ECO:0000313" key="3">
    <source>
        <dbReference type="Proteomes" id="UP000176645"/>
    </source>
</evidence>
<gene>
    <name evidence="2" type="ORF">A2Z42_00400</name>
</gene>
<keyword evidence="1" id="KW-0472">Membrane</keyword>
<proteinExistence type="predicted"/>
<protein>
    <submittedName>
        <fullName evidence="2">Uncharacterized protein</fullName>
    </submittedName>
</protein>
<evidence type="ECO:0000313" key="2">
    <source>
        <dbReference type="EMBL" id="OGY28244.1"/>
    </source>
</evidence>
<name>A0A1G1WKP0_9BACT</name>
<dbReference type="Proteomes" id="UP000176645">
    <property type="component" value="Unassembled WGS sequence"/>
</dbReference>
<dbReference type="EMBL" id="MHCU01000007">
    <property type="protein sequence ID" value="OGY28244.1"/>
    <property type="molecule type" value="Genomic_DNA"/>
</dbReference>
<organism evidence="2 3">
    <name type="scientific">Candidatus Woykebacteria bacterium RBG_19FT_COMBO_43_10</name>
    <dbReference type="NCBI Taxonomy" id="1802598"/>
    <lineage>
        <taxon>Bacteria</taxon>
        <taxon>Candidatus Woykeibacteriota</taxon>
    </lineage>
</organism>
<accession>A0A1G1WKP0</accession>
<feature type="transmembrane region" description="Helical" evidence="1">
    <location>
        <begin position="12"/>
        <end position="34"/>
    </location>
</feature>
<feature type="transmembrane region" description="Helical" evidence="1">
    <location>
        <begin position="101"/>
        <end position="119"/>
    </location>
</feature>
<comment type="caution">
    <text evidence="2">The sequence shown here is derived from an EMBL/GenBank/DDBJ whole genome shotgun (WGS) entry which is preliminary data.</text>
</comment>
<feature type="transmembrane region" description="Helical" evidence="1">
    <location>
        <begin position="40"/>
        <end position="59"/>
    </location>
</feature>